<dbReference type="PANTHER" id="PTHR43685">
    <property type="entry name" value="GLYCOSYLTRANSFERASE"/>
    <property type="match status" value="1"/>
</dbReference>
<name>A0ABN3H7M2_9ACTN</name>
<dbReference type="Gene3D" id="3.90.550.10">
    <property type="entry name" value="Spore Coat Polysaccharide Biosynthesis Protein SpsA, Chain A"/>
    <property type="match status" value="1"/>
</dbReference>
<dbReference type="InterPro" id="IPR050834">
    <property type="entry name" value="Glycosyltransf_2"/>
</dbReference>
<evidence type="ECO:0000313" key="3">
    <source>
        <dbReference type="Proteomes" id="UP001501170"/>
    </source>
</evidence>
<gene>
    <name evidence="2" type="primary">mftF</name>
    <name evidence="2" type="ORF">GCM10009855_08640</name>
</gene>
<keyword evidence="3" id="KW-1185">Reference proteome</keyword>
<dbReference type="Proteomes" id="UP001501170">
    <property type="component" value="Unassembled WGS sequence"/>
</dbReference>
<dbReference type="EMBL" id="BAAARB010000003">
    <property type="protein sequence ID" value="GAA2371602.1"/>
    <property type="molecule type" value="Genomic_DNA"/>
</dbReference>
<dbReference type="SUPFAM" id="SSF53448">
    <property type="entry name" value="Nucleotide-diphospho-sugar transferases"/>
    <property type="match status" value="1"/>
</dbReference>
<proteinExistence type="predicted"/>
<sequence length="471" mass="51173">MTPPVNADLPVGFQVQIDPRCVRRGDLRNLVGGSPLRVLKLSDAALGMTSADGRIEVSDAGTRSLARTLLDAGIAHPRPMVGPKECEVTVVIPVRDNQAGVDRLVEALPGLRVIVVDDASSRPMTVPDDERLRVIRLEVNAGPAAARNAGFDAADTEFVAFLDSDTRPCGEWLTMLLSHFSDPAVAIVAPRIVGLGDTAGRDGRTPVAAYANRYSSLDMGPNEGPVRPGTQIAYVPSAAMVVRRAAFARFDESLRVAEDVDLCWRTHAAGWVVRYDPVAHVAHDHRQSLRAMLDRRRFYGTGAAELASRHDRLAAPVMTSIPLAVAVVSLLTRTRIGLGVAMLVSGWIFGRIRKPLAGVPARDLIAARNVGRALGYGVLQIWSAALRHYWPLSLLGLVVSSRFRRWFLEAAVAEAAVMWLRSRIAEPSSPMVEPVGYSVIRRLDDFAYGLGLWQGAVTNRDWSALRPVVTR</sequence>
<comment type="caution">
    <text evidence="2">The sequence shown here is derived from an EMBL/GenBank/DDBJ whole genome shotgun (WGS) entry which is preliminary data.</text>
</comment>
<dbReference type="Pfam" id="PF00535">
    <property type="entry name" value="Glycos_transf_2"/>
    <property type="match status" value="1"/>
</dbReference>
<dbReference type="InterPro" id="IPR001173">
    <property type="entry name" value="Glyco_trans_2-like"/>
</dbReference>
<evidence type="ECO:0000313" key="2">
    <source>
        <dbReference type="EMBL" id="GAA2371602.1"/>
    </source>
</evidence>
<dbReference type="InterPro" id="IPR023981">
    <property type="entry name" value="MftF"/>
</dbReference>
<dbReference type="PANTHER" id="PTHR43685:SF2">
    <property type="entry name" value="GLYCOSYLTRANSFERASE 2-LIKE DOMAIN-CONTAINING PROTEIN"/>
    <property type="match status" value="1"/>
</dbReference>
<reference evidence="2 3" key="1">
    <citation type="journal article" date="2019" name="Int. J. Syst. Evol. Microbiol.">
        <title>The Global Catalogue of Microorganisms (GCM) 10K type strain sequencing project: providing services to taxonomists for standard genome sequencing and annotation.</title>
        <authorList>
            <consortium name="The Broad Institute Genomics Platform"/>
            <consortium name="The Broad Institute Genome Sequencing Center for Infectious Disease"/>
            <person name="Wu L."/>
            <person name="Ma J."/>
        </authorList>
    </citation>
    <scope>NUCLEOTIDE SEQUENCE [LARGE SCALE GENOMIC DNA]</scope>
    <source>
        <strain evidence="2 3">JCM 16227</strain>
    </source>
</reference>
<dbReference type="InterPro" id="IPR029044">
    <property type="entry name" value="Nucleotide-diphossugar_trans"/>
</dbReference>
<protein>
    <submittedName>
        <fullName evidence="2">Mycofactocin biosynthesis glycosyltransferase MftF</fullName>
    </submittedName>
</protein>
<dbReference type="RefSeq" id="WP_082083834.1">
    <property type="nucleotide sequence ID" value="NZ_BAAARB010000003.1"/>
</dbReference>
<dbReference type="NCBIfam" id="TIGR03965">
    <property type="entry name" value="mycofact_glyco"/>
    <property type="match status" value="1"/>
</dbReference>
<accession>A0ABN3H7M2</accession>
<organism evidence="2 3">
    <name type="scientific">Gordonia cholesterolivorans</name>
    <dbReference type="NCBI Taxonomy" id="559625"/>
    <lineage>
        <taxon>Bacteria</taxon>
        <taxon>Bacillati</taxon>
        <taxon>Actinomycetota</taxon>
        <taxon>Actinomycetes</taxon>
        <taxon>Mycobacteriales</taxon>
        <taxon>Gordoniaceae</taxon>
        <taxon>Gordonia</taxon>
    </lineage>
</organism>
<evidence type="ECO:0000259" key="1">
    <source>
        <dbReference type="Pfam" id="PF00535"/>
    </source>
</evidence>
<feature type="domain" description="Glycosyltransferase 2-like" evidence="1">
    <location>
        <begin position="89"/>
        <end position="214"/>
    </location>
</feature>